<reference evidence="2" key="1">
    <citation type="submission" date="2015-03" db="EMBL/GenBank/DDBJ databases">
        <authorList>
            <person name="Urmite Genomes"/>
        </authorList>
    </citation>
    <scope>NUCLEOTIDE SEQUENCE [LARGE SCALE GENOMIC DNA]</scope>
    <source>
        <strain evidence="2">CSUR P1344</strain>
    </source>
</reference>
<proteinExistence type="predicted"/>
<dbReference type="OrthoDB" id="4535563at2"/>
<evidence type="ECO:0000313" key="1">
    <source>
        <dbReference type="EMBL" id="CQD03507.1"/>
    </source>
</evidence>
<dbReference type="AlphaFoldDB" id="A0A0U1CWU9"/>
<name>A0A0U1CWU9_9MYCO</name>
<dbReference type="Proteomes" id="UP000199601">
    <property type="component" value="Unassembled WGS sequence"/>
</dbReference>
<keyword evidence="2" id="KW-1185">Reference proteome</keyword>
<protein>
    <submittedName>
        <fullName evidence="1">Uncharacterized protein</fullName>
    </submittedName>
</protein>
<dbReference type="EMBL" id="CTEC01000001">
    <property type="protein sequence ID" value="CQD03507.1"/>
    <property type="molecule type" value="Genomic_DNA"/>
</dbReference>
<accession>A0A0U1CWU9</accession>
<dbReference type="STRING" id="761804.BN000_00573"/>
<dbReference type="RefSeq" id="WP_085240642.1">
    <property type="nucleotide sequence ID" value="NZ_CP157315.1"/>
</dbReference>
<sequence length="174" mass="19791">MNIAERIAHHRRMAEAYRDAYLRQGVQSGEAFADAWQFAEDGIYVSPYFTGDQVFKFSEFPEDTARASTMEAKAYSLTFPDWKPADFKYWPAENGVVMKTRWEGHTKDGVQMGFYSYSFIETNDAGELTRWETHVNDEYNAFLDVAIGVHGPFHGTGEYVEALERCLAKAGVSV</sequence>
<evidence type="ECO:0000313" key="2">
    <source>
        <dbReference type="Proteomes" id="UP000199601"/>
    </source>
</evidence>
<organism evidence="1 2">
    <name type="scientific">Mycobacterium europaeum</name>
    <dbReference type="NCBI Taxonomy" id="761804"/>
    <lineage>
        <taxon>Bacteria</taxon>
        <taxon>Bacillati</taxon>
        <taxon>Actinomycetota</taxon>
        <taxon>Actinomycetes</taxon>
        <taxon>Mycobacteriales</taxon>
        <taxon>Mycobacteriaceae</taxon>
        <taxon>Mycobacterium</taxon>
        <taxon>Mycobacterium simiae complex</taxon>
    </lineage>
</organism>
<gene>
    <name evidence="1" type="ORF">BN000_00573</name>
</gene>